<dbReference type="EMBL" id="QPJK01000008">
    <property type="protein sequence ID" value="RCW68126.1"/>
    <property type="molecule type" value="Genomic_DNA"/>
</dbReference>
<keyword evidence="4" id="KW-1185">Reference proteome</keyword>
<feature type="domain" description="Endonuclease GajA/Old nuclease/RecF-like AAA" evidence="1">
    <location>
        <begin position="1"/>
        <end position="394"/>
    </location>
</feature>
<evidence type="ECO:0000259" key="1">
    <source>
        <dbReference type="Pfam" id="PF13175"/>
    </source>
</evidence>
<dbReference type="SUPFAM" id="SSF52540">
    <property type="entry name" value="P-loop containing nucleoside triphosphate hydrolases"/>
    <property type="match status" value="1"/>
</dbReference>
<gene>
    <name evidence="3" type="ORF">DES41_108308</name>
</gene>
<organism evidence="3 4">
    <name type="scientific">Pseudorhodoferax soli</name>
    <dbReference type="NCBI Taxonomy" id="545864"/>
    <lineage>
        <taxon>Bacteria</taxon>
        <taxon>Pseudomonadati</taxon>
        <taxon>Pseudomonadota</taxon>
        <taxon>Betaproteobacteria</taxon>
        <taxon>Burkholderiales</taxon>
        <taxon>Comamonadaceae</taxon>
    </lineage>
</organism>
<accession>A0A368XLP9</accession>
<dbReference type="CDD" id="cd01026">
    <property type="entry name" value="TOPRIM_OLD"/>
    <property type="match status" value="1"/>
</dbReference>
<dbReference type="AlphaFoldDB" id="A0A368XLP9"/>
<protein>
    <submittedName>
        <fullName evidence="3">CRISPR-associated exonuclease Cas4</fullName>
    </submittedName>
</protein>
<dbReference type="InterPro" id="IPR051396">
    <property type="entry name" value="Bact_Antivir_Def_Nuclease"/>
</dbReference>
<dbReference type="PANTHER" id="PTHR43581">
    <property type="entry name" value="ATP/GTP PHOSPHATASE"/>
    <property type="match status" value="1"/>
</dbReference>
<reference evidence="3 4" key="1">
    <citation type="submission" date="2018-07" db="EMBL/GenBank/DDBJ databases">
        <title>Genomic Encyclopedia of Type Strains, Phase IV (KMG-IV): sequencing the most valuable type-strain genomes for metagenomic binning, comparative biology and taxonomic classification.</title>
        <authorList>
            <person name="Goeker M."/>
        </authorList>
    </citation>
    <scope>NUCLEOTIDE SEQUENCE [LARGE SCALE GENOMIC DNA]</scope>
    <source>
        <strain evidence="3 4">DSM 21634</strain>
    </source>
</reference>
<name>A0A368XLP9_9BURK</name>
<dbReference type="Pfam" id="PF13175">
    <property type="entry name" value="AAA_15"/>
    <property type="match status" value="1"/>
</dbReference>
<evidence type="ECO:0000259" key="2">
    <source>
        <dbReference type="Pfam" id="PF20469"/>
    </source>
</evidence>
<proteinExistence type="predicted"/>
<keyword evidence="3" id="KW-0378">Hydrolase</keyword>
<dbReference type="InterPro" id="IPR027417">
    <property type="entry name" value="P-loop_NTPase"/>
</dbReference>
<sequence>MKLATLRIRNWRSIKQLEIKFQDLMIFIGQNNHGKSNVLSAILFFFGEIKPQDLDFNCGAQELYVEAEFADLDEVDKVTFKKYLRHDGVIQVRKTAYTGGNFDYRGFLQNPVDDWLKESNASSFAKREVANSLPFHPFLPKDGRLSKQDIVDAQANYIAHNQAAVAFNFELEETNFLGLKSVAKGIFGDIYFIPAVKDATDDFTTREASAFGKLYAAIIESMSATNTDWKDTKDKLRSLFGTLNRRDANGAENQVRPKELTEFERLLSVELASWRAEIDVEVLPPNIDDVFRANTQVWIDDGMRTDIRRKGHGLQRALTFALIKVVSDRLKKEREKLAADENQVRAVSASTYFILEEPELYLHPQAQRSLFDTLAALSESKNQVILCTHASALIDVERYKSICIVRKDDDVRGTEICQCFDEIFSGDGKKDFNLSYWINPDRSELFFAKRVVLLEGPTDETCIPLLAKRLGVFRYDYTLIDCGSKDNIPLYVQLLNKFKIPYVVVYDMDHQAHKNHDAIQAADKSTSLIEAVLDKALGFPVVFANDIEEEIGVAGGQKNKPYAALVHIESLEFNMSAELERKIRSIYS</sequence>
<dbReference type="OrthoDB" id="3322489at2"/>
<evidence type="ECO:0000313" key="3">
    <source>
        <dbReference type="EMBL" id="RCW68126.1"/>
    </source>
</evidence>
<dbReference type="Gene3D" id="3.40.50.300">
    <property type="entry name" value="P-loop containing nucleotide triphosphate hydrolases"/>
    <property type="match status" value="1"/>
</dbReference>
<dbReference type="PANTHER" id="PTHR43581:SF2">
    <property type="entry name" value="EXCINUCLEASE ATPASE SUBUNIT"/>
    <property type="match status" value="1"/>
</dbReference>
<comment type="caution">
    <text evidence="3">The sequence shown here is derived from an EMBL/GenBank/DDBJ whole genome shotgun (WGS) entry which is preliminary data.</text>
</comment>
<keyword evidence="3" id="KW-0540">Nuclease</keyword>
<dbReference type="Proteomes" id="UP000252884">
    <property type="component" value="Unassembled WGS sequence"/>
</dbReference>
<dbReference type="InterPro" id="IPR034139">
    <property type="entry name" value="TOPRIM_OLD"/>
</dbReference>
<dbReference type="InterPro" id="IPR041685">
    <property type="entry name" value="AAA_GajA/Old/RecF-like"/>
</dbReference>
<dbReference type="GO" id="GO:0004527">
    <property type="term" value="F:exonuclease activity"/>
    <property type="evidence" value="ECO:0007669"/>
    <property type="project" value="UniProtKB-KW"/>
</dbReference>
<keyword evidence="3" id="KW-0269">Exonuclease</keyword>
<evidence type="ECO:0000313" key="4">
    <source>
        <dbReference type="Proteomes" id="UP000252884"/>
    </source>
</evidence>
<dbReference type="RefSeq" id="WP_114470654.1">
    <property type="nucleotide sequence ID" value="NZ_QPJK01000008.1"/>
</dbReference>
<dbReference type="Pfam" id="PF20469">
    <property type="entry name" value="OLD-like_TOPRIM"/>
    <property type="match status" value="1"/>
</dbReference>
<feature type="domain" description="OLD protein-like TOPRIM" evidence="2">
    <location>
        <begin position="446"/>
        <end position="509"/>
    </location>
</feature>